<dbReference type="AlphaFoldDB" id="A0A1X0QHI0"/>
<dbReference type="GO" id="GO:0016818">
    <property type="term" value="F:hydrolase activity, acting on acid anhydrides, in phosphorus-containing anhydrides"/>
    <property type="evidence" value="ECO:0007669"/>
    <property type="project" value="InterPro"/>
</dbReference>
<evidence type="ECO:0000313" key="2">
    <source>
        <dbReference type="EMBL" id="ORD99221.1"/>
    </source>
</evidence>
<gene>
    <name evidence="2" type="primary">RAD15</name>
    <name evidence="2" type="ORF">A0H76_1200</name>
</gene>
<accession>A0A1X0QHI0</accession>
<dbReference type="InterPro" id="IPR006555">
    <property type="entry name" value="ATP-dep_Helicase_C"/>
</dbReference>
<evidence type="ECO:0000313" key="3">
    <source>
        <dbReference type="Proteomes" id="UP000192501"/>
    </source>
</evidence>
<proteinExistence type="predicted"/>
<dbReference type="Pfam" id="PF13307">
    <property type="entry name" value="Helicase_C_2"/>
    <property type="match status" value="1"/>
</dbReference>
<dbReference type="CDD" id="cd18788">
    <property type="entry name" value="SF2_C_XPD"/>
    <property type="match status" value="1"/>
</dbReference>
<sequence>MLLNSEAVEKKFDIEQSNLLTTSFKHRIDGAVIRNYGNLLINLSRTVPDNIVAFFPSYIYMEEIVSIWSKTNIIKEIVKGKLVFIETPNLNETNIALRNFRKCGENGRGAILFCVDRGKVSEGVDFEGCYGRAAVMLGVPFMHTESVRINERLKYLFDEYGIEEYDFLLFDAMRHAAQCLGRVIRNKNDYGLMILADHRFNAKDKKENLPKWIKERIEDGNIGLSIDMAVSIAKHFFRTMAQPLESNETTLINEKDLTKIFANKK</sequence>
<dbReference type="Gene3D" id="3.40.50.300">
    <property type="entry name" value="P-loop containing nucleotide triphosphate hydrolases"/>
    <property type="match status" value="1"/>
</dbReference>
<dbReference type="PANTHER" id="PTHR11472:SF1">
    <property type="entry name" value="GENERAL TRANSCRIPTION AND DNA REPAIR FACTOR IIH HELICASE SUBUNIT XPD"/>
    <property type="match status" value="1"/>
</dbReference>
<dbReference type="VEuPathDB" id="MicrosporidiaDB:A0H76_1200"/>
<dbReference type="NCBIfam" id="TIGR00604">
    <property type="entry name" value="rad3"/>
    <property type="match status" value="1"/>
</dbReference>
<dbReference type="FunFam" id="3.40.50.300:FF:000135">
    <property type="entry name" value="DNA repair helicase RAD3, putative"/>
    <property type="match status" value="1"/>
</dbReference>
<dbReference type="GO" id="GO:0006366">
    <property type="term" value="P:transcription by RNA polymerase II"/>
    <property type="evidence" value="ECO:0007669"/>
    <property type="project" value="TreeGrafter"/>
</dbReference>
<dbReference type="InterPro" id="IPR001945">
    <property type="entry name" value="RAD3/XPD"/>
</dbReference>
<dbReference type="InterPro" id="IPR013020">
    <property type="entry name" value="Rad3/Chl1-like"/>
</dbReference>
<dbReference type="GO" id="GO:0003684">
    <property type="term" value="F:damaged DNA binding"/>
    <property type="evidence" value="ECO:0007669"/>
    <property type="project" value="TreeGrafter"/>
</dbReference>
<dbReference type="SMART" id="SM00491">
    <property type="entry name" value="HELICc2"/>
    <property type="match status" value="1"/>
</dbReference>
<dbReference type="GO" id="GO:0003678">
    <property type="term" value="F:DNA helicase activity"/>
    <property type="evidence" value="ECO:0007669"/>
    <property type="project" value="InterPro"/>
</dbReference>
<organism evidence="2 3">
    <name type="scientific">Hepatospora eriocheir</name>
    <dbReference type="NCBI Taxonomy" id="1081669"/>
    <lineage>
        <taxon>Eukaryota</taxon>
        <taxon>Fungi</taxon>
        <taxon>Fungi incertae sedis</taxon>
        <taxon>Microsporidia</taxon>
        <taxon>Hepatosporidae</taxon>
        <taxon>Hepatospora</taxon>
    </lineage>
</organism>
<dbReference type="InterPro" id="IPR027417">
    <property type="entry name" value="P-loop_NTPase"/>
</dbReference>
<reference evidence="2 3" key="1">
    <citation type="journal article" date="2017" name="Environ. Microbiol.">
        <title>Decay of the glycolytic pathway and adaptation to intranuclear parasitism within Enterocytozoonidae microsporidia.</title>
        <authorList>
            <person name="Wiredu Boakye D."/>
            <person name="Jaroenlak P."/>
            <person name="Prachumwat A."/>
            <person name="Williams T.A."/>
            <person name="Bateman K.S."/>
            <person name="Itsathitphaisarn O."/>
            <person name="Sritunyalucksana K."/>
            <person name="Paszkiewicz K.H."/>
            <person name="Moore K.A."/>
            <person name="Stentiford G.D."/>
            <person name="Williams B.A."/>
        </authorList>
    </citation>
    <scope>NUCLEOTIDE SEQUENCE [LARGE SCALE GENOMIC DNA]</scope>
    <source>
        <strain evidence="3">canceri</strain>
    </source>
</reference>
<feature type="domain" description="ATP-dependent helicase C-terminal" evidence="1">
    <location>
        <begin position="58"/>
        <end position="202"/>
    </location>
</feature>
<dbReference type="PANTHER" id="PTHR11472">
    <property type="entry name" value="DNA REPAIR DEAD HELICASE RAD3/XP-D SUBFAMILY MEMBER"/>
    <property type="match status" value="1"/>
</dbReference>
<dbReference type="GO" id="GO:0045951">
    <property type="term" value="P:positive regulation of mitotic recombination"/>
    <property type="evidence" value="ECO:0007669"/>
    <property type="project" value="TreeGrafter"/>
</dbReference>
<evidence type="ECO:0000259" key="1">
    <source>
        <dbReference type="SMART" id="SM00491"/>
    </source>
</evidence>
<comment type="caution">
    <text evidence="2">The sequence shown here is derived from an EMBL/GenBank/DDBJ whole genome shotgun (WGS) entry which is preliminary data.</text>
</comment>
<dbReference type="InterPro" id="IPR045028">
    <property type="entry name" value="DinG/Rad3-like"/>
</dbReference>
<dbReference type="GO" id="GO:0005524">
    <property type="term" value="F:ATP binding"/>
    <property type="evidence" value="ECO:0007669"/>
    <property type="project" value="InterPro"/>
</dbReference>
<protein>
    <submittedName>
        <fullName evidence="2">RAD15</fullName>
    </submittedName>
</protein>
<dbReference type="PRINTS" id="PR00852">
    <property type="entry name" value="XRODRMPGMNTD"/>
</dbReference>
<dbReference type="Proteomes" id="UP000192501">
    <property type="component" value="Unassembled WGS sequence"/>
</dbReference>
<dbReference type="GO" id="GO:0006289">
    <property type="term" value="P:nucleotide-excision repair"/>
    <property type="evidence" value="ECO:0007669"/>
    <property type="project" value="InterPro"/>
</dbReference>
<dbReference type="GO" id="GO:0005634">
    <property type="term" value="C:nucleus"/>
    <property type="evidence" value="ECO:0007669"/>
    <property type="project" value="InterPro"/>
</dbReference>
<dbReference type="VEuPathDB" id="MicrosporidiaDB:HERIO_1189"/>
<dbReference type="EMBL" id="LTAI01000260">
    <property type="protein sequence ID" value="ORD99221.1"/>
    <property type="molecule type" value="Genomic_DNA"/>
</dbReference>
<name>A0A1X0QHI0_9MICR</name>